<dbReference type="SUPFAM" id="SSF55718">
    <property type="entry name" value="SCP-like"/>
    <property type="match status" value="1"/>
</dbReference>
<protein>
    <recommendedName>
        <fullName evidence="1">SCP2 domain-containing protein</fullName>
    </recommendedName>
</protein>
<dbReference type="Pfam" id="PF02036">
    <property type="entry name" value="SCP2"/>
    <property type="match status" value="1"/>
</dbReference>
<dbReference type="InterPro" id="IPR036527">
    <property type="entry name" value="SCP2_sterol-bd_dom_sf"/>
</dbReference>
<sequence length="130" mass="14630">MMAYRDEAHLYACLRELFAQIESDLPQAMDSMLKAKLCIRFDCSEPNAELTINARKRPLQIDYGRSAHRPDLDIDMTGDALHQILLGNLSLTKAVGSKKVKPKGPVWKVMALADLFTHAQKIYPDIFAAQ</sequence>
<reference evidence="2" key="1">
    <citation type="submission" date="2018-06" db="EMBL/GenBank/DDBJ databases">
        <authorList>
            <person name="Zhirakovskaya E."/>
        </authorList>
    </citation>
    <scope>NUCLEOTIDE SEQUENCE</scope>
</reference>
<gene>
    <name evidence="2" type="ORF">MNBD_CHLOROFLEXI01-2446</name>
</gene>
<dbReference type="Gene3D" id="3.30.1050.10">
    <property type="entry name" value="SCP2 sterol-binding domain"/>
    <property type="match status" value="1"/>
</dbReference>
<proteinExistence type="predicted"/>
<dbReference type="AlphaFoldDB" id="A0A3B0W4G3"/>
<evidence type="ECO:0000313" key="2">
    <source>
        <dbReference type="EMBL" id="VAW38524.1"/>
    </source>
</evidence>
<evidence type="ECO:0000259" key="1">
    <source>
        <dbReference type="Pfam" id="PF02036"/>
    </source>
</evidence>
<feature type="domain" description="SCP2" evidence="1">
    <location>
        <begin position="21"/>
        <end position="116"/>
    </location>
</feature>
<organism evidence="2">
    <name type="scientific">hydrothermal vent metagenome</name>
    <dbReference type="NCBI Taxonomy" id="652676"/>
    <lineage>
        <taxon>unclassified sequences</taxon>
        <taxon>metagenomes</taxon>
        <taxon>ecological metagenomes</taxon>
    </lineage>
</organism>
<dbReference type="EMBL" id="UOEU01000708">
    <property type="protein sequence ID" value="VAW38524.1"/>
    <property type="molecule type" value="Genomic_DNA"/>
</dbReference>
<accession>A0A3B0W4G3</accession>
<name>A0A3B0W4G3_9ZZZZ</name>
<dbReference type="InterPro" id="IPR003033">
    <property type="entry name" value="SCP2_sterol-bd_dom"/>
</dbReference>